<evidence type="ECO:0000313" key="1">
    <source>
        <dbReference type="EMBL" id="AEI67630.1"/>
    </source>
</evidence>
<protein>
    <submittedName>
        <fullName evidence="1">Uncharacterized protein</fullName>
    </submittedName>
</protein>
<dbReference type="KEGG" id="mfu:LILAB_28745"/>
<dbReference type="EMBL" id="CP002830">
    <property type="protein sequence ID" value="AEI67630.1"/>
    <property type="molecule type" value="Genomic_DNA"/>
</dbReference>
<organism evidence="1 2">
    <name type="scientific">Myxococcus fulvus (strain ATCC BAA-855 / HW-1)</name>
    <dbReference type="NCBI Taxonomy" id="483219"/>
    <lineage>
        <taxon>Bacteria</taxon>
        <taxon>Pseudomonadati</taxon>
        <taxon>Myxococcota</taxon>
        <taxon>Myxococcia</taxon>
        <taxon>Myxococcales</taxon>
        <taxon>Cystobacterineae</taxon>
        <taxon>Myxococcaceae</taxon>
        <taxon>Myxococcus</taxon>
    </lineage>
</organism>
<sequence length="356" mass="38752">MAISTALIVMGVWGCGGSEGTDGLEPLTLAPLPGQVYVAQIEVDDSSVYVLNFIEVPQHTEPPRATLYRTRIGEPRETATILAEGTFSRFVLGPTHVYFIEHVRVDAPPNGGSRELGRLFRIPRSGGGKELLAEGLELGYSAAPILAGPHLYWMGSAYQPTNSVWRTSADAPGPIERVAEVPVHSAYNLMRSETHFYWREKRTVSFTPRVVSNALVRLDLQSEGPQEDVLTWPDDEGLVTPYAPISMALTPTGPFAVFGEDDAPSHRLVHLPLAPHAAAQPTGIQELPPGVASLRFHAGSLYYVSTHAQGIHRRNLEEGRVSVLLPDLRGLNQLAVSDLGLFFVNAGRIQHLPHAD</sequence>
<dbReference type="AlphaFoldDB" id="F8CJ31"/>
<accession>F8CJ31</accession>
<evidence type="ECO:0000313" key="2">
    <source>
        <dbReference type="Proteomes" id="UP000000488"/>
    </source>
</evidence>
<name>F8CJ31_MYXFH</name>
<dbReference type="HOGENOM" id="CLU_778072_0_0_7"/>
<dbReference type="Proteomes" id="UP000000488">
    <property type="component" value="Chromosome"/>
</dbReference>
<reference evidence="1 2" key="1">
    <citation type="journal article" date="2011" name="J. Bacteriol.">
        <title>Genome sequence of the halotolerant marine bacterium Myxococcus fulvus HW-1.</title>
        <authorList>
            <person name="Li Z.F."/>
            <person name="Li X."/>
            <person name="Liu H."/>
            <person name="Liu X."/>
            <person name="Han K."/>
            <person name="Wu Z.H."/>
            <person name="Hu W."/>
            <person name="Li F.F."/>
            <person name="Li Y.Z."/>
        </authorList>
    </citation>
    <scope>NUCLEOTIDE SEQUENCE [LARGE SCALE GENOMIC DNA]</scope>
    <source>
        <strain evidence="2">ATCC BAA-855 / HW-1</strain>
    </source>
</reference>
<gene>
    <name evidence="1" type="ordered locus">LILAB_28745</name>
</gene>
<proteinExistence type="predicted"/>